<dbReference type="Proteomes" id="UP000799764">
    <property type="component" value="Unassembled WGS sequence"/>
</dbReference>
<name>A0A9P4PSB2_9PLEO</name>
<evidence type="ECO:0000313" key="3">
    <source>
        <dbReference type="Proteomes" id="UP000799764"/>
    </source>
</evidence>
<dbReference type="AlphaFoldDB" id="A0A9P4PSB2"/>
<gene>
    <name evidence="2" type="ORF">P171DRAFT_482751</name>
</gene>
<organism evidence="2 3">
    <name type="scientific">Karstenula rhodostoma CBS 690.94</name>
    <dbReference type="NCBI Taxonomy" id="1392251"/>
    <lineage>
        <taxon>Eukaryota</taxon>
        <taxon>Fungi</taxon>
        <taxon>Dikarya</taxon>
        <taxon>Ascomycota</taxon>
        <taxon>Pezizomycotina</taxon>
        <taxon>Dothideomycetes</taxon>
        <taxon>Pleosporomycetidae</taxon>
        <taxon>Pleosporales</taxon>
        <taxon>Massarineae</taxon>
        <taxon>Didymosphaeriaceae</taxon>
        <taxon>Karstenula</taxon>
    </lineage>
</organism>
<comment type="caution">
    <text evidence="2">The sequence shown here is derived from an EMBL/GenBank/DDBJ whole genome shotgun (WGS) entry which is preliminary data.</text>
</comment>
<sequence length="145" mass="16383">MEEINLQFPTCDAVWRGEDLSISLCLQIIEHDQTPSQELWAADIFRIAMDQNEPLPRLDPAGQELLMFGLVYPIWCFSKDRDVFARLTNNTNGLFDSDPTPPEASAVSVGNMRTEPARRRGEIAKIAPLPSTSLKHMAWKLRDGK</sequence>
<reference evidence="2" key="1">
    <citation type="journal article" date="2020" name="Stud. Mycol.">
        <title>101 Dothideomycetes genomes: a test case for predicting lifestyles and emergence of pathogens.</title>
        <authorList>
            <person name="Haridas S."/>
            <person name="Albert R."/>
            <person name="Binder M."/>
            <person name="Bloem J."/>
            <person name="Labutti K."/>
            <person name="Salamov A."/>
            <person name="Andreopoulos B."/>
            <person name="Baker S."/>
            <person name="Barry K."/>
            <person name="Bills G."/>
            <person name="Bluhm B."/>
            <person name="Cannon C."/>
            <person name="Castanera R."/>
            <person name="Culley D."/>
            <person name="Daum C."/>
            <person name="Ezra D."/>
            <person name="Gonzalez J."/>
            <person name="Henrissat B."/>
            <person name="Kuo A."/>
            <person name="Liang C."/>
            <person name="Lipzen A."/>
            <person name="Lutzoni F."/>
            <person name="Magnuson J."/>
            <person name="Mondo S."/>
            <person name="Nolan M."/>
            <person name="Ohm R."/>
            <person name="Pangilinan J."/>
            <person name="Park H.-J."/>
            <person name="Ramirez L."/>
            <person name="Alfaro M."/>
            <person name="Sun H."/>
            <person name="Tritt A."/>
            <person name="Yoshinaga Y."/>
            <person name="Zwiers L.-H."/>
            <person name="Turgeon B."/>
            <person name="Goodwin S."/>
            <person name="Spatafora J."/>
            <person name="Crous P."/>
            <person name="Grigoriev I."/>
        </authorList>
    </citation>
    <scope>NUCLEOTIDE SEQUENCE</scope>
    <source>
        <strain evidence="2">CBS 690.94</strain>
    </source>
</reference>
<evidence type="ECO:0000256" key="1">
    <source>
        <dbReference type="SAM" id="MobiDB-lite"/>
    </source>
</evidence>
<dbReference type="OrthoDB" id="10018191at2759"/>
<evidence type="ECO:0000313" key="2">
    <source>
        <dbReference type="EMBL" id="KAF2448064.1"/>
    </source>
</evidence>
<accession>A0A9P4PSB2</accession>
<proteinExistence type="predicted"/>
<dbReference type="EMBL" id="MU001496">
    <property type="protein sequence ID" value="KAF2448064.1"/>
    <property type="molecule type" value="Genomic_DNA"/>
</dbReference>
<protein>
    <submittedName>
        <fullName evidence="2">Uncharacterized protein</fullName>
    </submittedName>
</protein>
<feature type="region of interest" description="Disordered" evidence="1">
    <location>
        <begin position="91"/>
        <end position="119"/>
    </location>
</feature>
<keyword evidence="3" id="KW-1185">Reference proteome</keyword>